<dbReference type="Proteomes" id="UP000503018">
    <property type="component" value="Chromosome"/>
</dbReference>
<dbReference type="InterPro" id="IPR036390">
    <property type="entry name" value="WH_DNA-bd_sf"/>
</dbReference>
<organism evidence="5 6">
    <name type="scientific">Sphingomonas lacunae</name>
    <dbReference type="NCBI Taxonomy" id="2698828"/>
    <lineage>
        <taxon>Bacteria</taxon>
        <taxon>Pseudomonadati</taxon>
        <taxon>Pseudomonadota</taxon>
        <taxon>Alphaproteobacteria</taxon>
        <taxon>Sphingomonadales</taxon>
        <taxon>Sphingomonadaceae</taxon>
        <taxon>Sphingomonas</taxon>
    </lineage>
</organism>
<dbReference type="Pfam" id="PF13545">
    <property type="entry name" value="HTH_Crp_2"/>
    <property type="match status" value="1"/>
</dbReference>
<dbReference type="PANTHER" id="PTHR24567:SF26">
    <property type="entry name" value="REGULATORY PROTEIN YEIL"/>
    <property type="match status" value="1"/>
</dbReference>
<dbReference type="GO" id="GO:0003700">
    <property type="term" value="F:DNA-binding transcription factor activity"/>
    <property type="evidence" value="ECO:0007669"/>
    <property type="project" value="TreeGrafter"/>
</dbReference>
<dbReference type="SUPFAM" id="SSF46785">
    <property type="entry name" value="Winged helix' DNA-binding domain"/>
    <property type="match status" value="1"/>
</dbReference>
<protein>
    <submittedName>
        <fullName evidence="5">Crp/Fnr family transcriptional regulator</fullName>
    </submittedName>
</protein>
<proteinExistence type="predicted"/>
<dbReference type="InterPro" id="IPR014710">
    <property type="entry name" value="RmlC-like_jellyroll"/>
</dbReference>
<evidence type="ECO:0000256" key="2">
    <source>
        <dbReference type="ARBA" id="ARBA00023125"/>
    </source>
</evidence>
<gene>
    <name evidence="5" type="ORF">GV829_13970</name>
</gene>
<name>A0A6M4AW90_9SPHN</name>
<feature type="domain" description="Cyclic nucleotide-binding" evidence="4">
    <location>
        <begin position="1"/>
        <end position="119"/>
    </location>
</feature>
<evidence type="ECO:0000313" key="5">
    <source>
        <dbReference type="EMBL" id="QJQ33403.1"/>
    </source>
</evidence>
<dbReference type="EMBL" id="CP053015">
    <property type="protein sequence ID" value="QJQ33403.1"/>
    <property type="molecule type" value="Genomic_DNA"/>
</dbReference>
<evidence type="ECO:0000256" key="3">
    <source>
        <dbReference type="ARBA" id="ARBA00023163"/>
    </source>
</evidence>
<sequence length="215" mass="23701">MNGSQSVFDRLVAAGSIRHFDDGEFIFQQGEPAIGLVMVVSGSMAVGRYRHDGTYNLLTVLGPGEVTGDTSYFAQARRLNDGIAQGRTSICTVGGVHLDRLIDTDAQVARFLLTSMATQMHRMIRLIDAERRHPARIRLGWLLLQECDPRDGLFDGSQQDLANLLGVSRVSLVSALAALVELGVVRRGYRKLWLTDRARLERWLAREAGPANAEP</sequence>
<dbReference type="PANTHER" id="PTHR24567">
    <property type="entry name" value="CRP FAMILY TRANSCRIPTIONAL REGULATORY PROTEIN"/>
    <property type="match status" value="1"/>
</dbReference>
<dbReference type="AlphaFoldDB" id="A0A6M4AW90"/>
<dbReference type="Gene3D" id="2.60.120.10">
    <property type="entry name" value="Jelly Rolls"/>
    <property type="match status" value="1"/>
</dbReference>
<evidence type="ECO:0000256" key="1">
    <source>
        <dbReference type="ARBA" id="ARBA00023015"/>
    </source>
</evidence>
<dbReference type="GO" id="GO:0003677">
    <property type="term" value="F:DNA binding"/>
    <property type="evidence" value="ECO:0007669"/>
    <property type="project" value="UniProtKB-KW"/>
</dbReference>
<dbReference type="SUPFAM" id="SSF51206">
    <property type="entry name" value="cAMP-binding domain-like"/>
    <property type="match status" value="1"/>
</dbReference>
<evidence type="ECO:0000313" key="6">
    <source>
        <dbReference type="Proteomes" id="UP000503018"/>
    </source>
</evidence>
<dbReference type="InterPro" id="IPR018490">
    <property type="entry name" value="cNMP-bd_dom_sf"/>
</dbReference>
<dbReference type="GO" id="GO:0005829">
    <property type="term" value="C:cytosol"/>
    <property type="evidence" value="ECO:0007669"/>
    <property type="project" value="TreeGrafter"/>
</dbReference>
<dbReference type="RefSeq" id="WP_169947624.1">
    <property type="nucleotide sequence ID" value="NZ_CP053015.1"/>
</dbReference>
<keyword evidence="3" id="KW-0804">Transcription</keyword>
<keyword evidence="2" id="KW-0238">DNA-binding</keyword>
<dbReference type="CDD" id="cd00038">
    <property type="entry name" value="CAP_ED"/>
    <property type="match status" value="1"/>
</dbReference>
<keyword evidence="1" id="KW-0805">Transcription regulation</keyword>
<keyword evidence="6" id="KW-1185">Reference proteome</keyword>
<reference evidence="5 6" key="1">
    <citation type="submission" date="2020-01" db="EMBL/GenBank/DDBJ databases">
        <title>Sphingomonas sp. strain CSW-10.</title>
        <authorList>
            <person name="Chen W.-M."/>
        </authorList>
    </citation>
    <scope>NUCLEOTIDE SEQUENCE [LARGE SCALE GENOMIC DNA]</scope>
    <source>
        <strain evidence="5 6">CSW-10</strain>
    </source>
</reference>
<dbReference type="PROSITE" id="PS50042">
    <property type="entry name" value="CNMP_BINDING_3"/>
    <property type="match status" value="1"/>
</dbReference>
<dbReference type="KEGG" id="slan:GV829_13970"/>
<dbReference type="InterPro" id="IPR012318">
    <property type="entry name" value="HTH_CRP"/>
</dbReference>
<dbReference type="InterPro" id="IPR000595">
    <property type="entry name" value="cNMP-bd_dom"/>
</dbReference>
<dbReference type="Pfam" id="PF00027">
    <property type="entry name" value="cNMP_binding"/>
    <property type="match status" value="1"/>
</dbReference>
<accession>A0A6M4AW90</accession>
<dbReference type="InterPro" id="IPR050397">
    <property type="entry name" value="Env_Response_Regulators"/>
</dbReference>
<evidence type="ECO:0000259" key="4">
    <source>
        <dbReference type="PROSITE" id="PS50042"/>
    </source>
</evidence>